<dbReference type="PANTHER" id="PTHR43630:SF1">
    <property type="entry name" value="POLY-BETA-1,6-N-ACETYL-D-GLUCOSAMINE SYNTHASE"/>
    <property type="match status" value="1"/>
</dbReference>
<evidence type="ECO:0000313" key="6">
    <source>
        <dbReference type="Proteomes" id="UP001595803"/>
    </source>
</evidence>
<evidence type="ECO:0000313" key="5">
    <source>
        <dbReference type="EMBL" id="MFC3833968.1"/>
    </source>
</evidence>
<evidence type="ECO:0000256" key="4">
    <source>
        <dbReference type="SAM" id="Phobius"/>
    </source>
</evidence>
<evidence type="ECO:0000256" key="2">
    <source>
        <dbReference type="ARBA" id="ARBA00022676"/>
    </source>
</evidence>
<keyword evidence="6" id="KW-1185">Reference proteome</keyword>
<proteinExistence type="inferred from homology"/>
<keyword evidence="4" id="KW-1133">Transmembrane helix</keyword>
<sequence>MLMFFDLAGLTLLAMSFVQTVLAAVMPAIRRGSVPDRPGEALHFTFLIPALNEGRVIGATVATLRSLAPDAHIAVIDDGSDDDTAAVVRALSDHDASITLLRRFSPHARQGKGQALNWAARSLLGDLQAAGRDLTREIVVVVDADGRITPELLDEARAAMDDPLVAGAQARVIIRPSGARRGVGLVIGRVLERQQDLEFFVIRSVQRLRHRWRSVGLCGNGQFMRASYLHDQITQGAAAWPDCLAEDFASGLAMRLDAPRHRMVFLEAAVTQQGLPSLRRFLRQRARWAQGTMQCLPYLPGLWSGRVALGARLDLSYAILAPWLNAVIILCLLTQPLRWLLDTRGIILSPALSLTIAVVNIGLQWQWVLRYHRGRGLGAVLFTLVSQPLYGFALSLALPLAYWNHFTGRRTWDKTARHLEPVEPIQAVNGD</sequence>
<organism evidence="5 6">
    <name type="scientific">Deinococcus rufus</name>
    <dbReference type="NCBI Taxonomy" id="2136097"/>
    <lineage>
        <taxon>Bacteria</taxon>
        <taxon>Thermotogati</taxon>
        <taxon>Deinococcota</taxon>
        <taxon>Deinococci</taxon>
        <taxon>Deinococcales</taxon>
        <taxon>Deinococcaceae</taxon>
        <taxon>Deinococcus</taxon>
    </lineage>
</organism>
<keyword evidence="3" id="KW-0808">Transferase</keyword>
<comment type="similarity">
    <text evidence="1">Belongs to the glycosyltransferase 2 family.</text>
</comment>
<evidence type="ECO:0000256" key="1">
    <source>
        <dbReference type="ARBA" id="ARBA00006739"/>
    </source>
</evidence>
<comment type="caution">
    <text evidence="5">The sequence shown here is derived from an EMBL/GenBank/DDBJ whole genome shotgun (WGS) entry which is preliminary data.</text>
</comment>
<evidence type="ECO:0000256" key="3">
    <source>
        <dbReference type="ARBA" id="ARBA00022679"/>
    </source>
</evidence>
<keyword evidence="4" id="KW-0472">Membrane</keyword>
<dbReference type="InterPro" id="IPR029044">
    <property type="entry name" value="Nucleotide-diphossugar_trans"/>
</dbReference>
<feature type="transmembrane region" description="Helical" evidence="4">
    <location>
        <begin position="315"/>
        <end position="333"/>
    </location>
</feature>
<keyword evidence="4" id="KW-0812">Transmembrane</keyword>
<reference evidence="6" key="1">
    <citation type="journal article" date="2019" name="Int. J. Syst. Evol. Microbiol.">
        <title>The Global Catalogue of Microorganisms (GCM) 10K type strain sequencing project: providing services to taxonomists for standard genome sequencing and annotation.</title>
        <authorList>
            <consortium name="The Broad Institute Genomics Platform"/>
            <consortium name="The Broad Institute Genome Sequencing Center for Infectious Disease"/>
            <person name="Wu L."/>
            <person name="Ma J."/>
        </authorList>
    </citation>
    <scope>NUCLEOTIDE SEQUENCE [LARGE SCALE GENOMIC DNA]</scope>
    <source>
        <strain evidence="6">CCTCC AB 2017081</strain>
    </source>
</reference>
<keyword evidence="2" id="KW-0328">Glycosyltransferase</keyword>
<name>A0ABV7ZC85_9DEIO</name>
<feature type="transmembrane region" description="Helical" evidence="4">
    <location>
        <begin position="379"/>
        <end position="403"/>
    </location>
</feature>
<gene>
    <name evidence="5" type="ORF">ACFOSB_13965</name>
</gene>
<dbReference type="EMBL" id="JBHRZG010000016">
    <property type="protein sequence ID" value="MFC3833968.1"/>
    <property type="molecule type" value="Genomic_DNA"/>
</dbReference>
<dbReference type="RefSeq" id="WP_322472974.1">
    <property type="nucleotide sequence ID" value="NZ_JBHRZG010000016.1"/>
</dbReference>
<dbReference type="Gene3D" id="3.90.550.10">
    <property type="entry name" value="Spore Coat Polysaccharide Biosynthesis Protein SpsA, Chain A"/>
    <property type="match status" value="1"/>
</dbReference>
<dbReference type="Proteomes" id="UP001595803">
    <property type="component" value="Unassembled WGS sequence"/>
</dbReference>
<protein>
    <submittedName>
        <fullName evidence="5">Glycosyltransferase family 2 protein</fullName>
    </submittedName>
</protein>
<dbReference type="Pfam" id="PF13641">
    <property type="entry name" value="Glyco_tranf_2_3"/>
    <property type="match status" value="1"/>
</dbReference>
<accession>A0ABV7ZC85</accession>
<dbReference type="SUPFAM" id="SSF53448">
    <property type="entry name" value="Nucleotide-diphospho-sugar transferases"/>
    <property type="match status" value="1"/>
</dbReference>
<dbReference type="PANTHER" id="PTHR43630">
    <property type="entry name" value="POLY-BETA-1,6-N-ACETYL-D-GLUCOSAMINE SYNTHASE"/>
    <property type="match status" value="1"/>
</dbReference>
<feature type="transmembrane region" description="Helical" evidence="4">
    <location>
        <begin position="345"/>
        <end position="367"/>
    </location>
</feature>